<dbReference type="RefSeq" id="XP_005645418.1">
    <property type="nucleotide sequence ID" value="XM_005645361.1"/>
</dbReference>
<dbReference type="OrthoDB" id="6513042at2759"/>
<dbReference type="Gene3D" id="3.40.50.300">
    <property type="entry name" value="P-loop containing nucleotide triphosphate hydrolases"/>
    <property type="match status" value="2"/>
</dbReference>
<dbReference type="InterPro" id="IPR045055">
    <property type="entry name" value="DNA2/NAM7-like"/>
</dbReference>
<dbReference type="SUPFAM" id="SSF52540">
    <property type="entry name" value="P-loop containing nucleoside triphosphate hydrolases"/>
    <property type="match status" value="1"/>
</dbReference>
<dbReference type="AlphaFoldDB" id="I0YR55"/>
<evidence type="ECO:0000259" key="6">
    <source>
        <dbReference type="Pfam" id="PF13086"/>
    </source>
</evidence>
<evidence type="ECO:0008006" key="10">
    <source>
        <dbReference type="Google" id="ProtNLM"/>
    </source>
</evidence>
<keyword evidence="4" id="KW-0067">ATP-binding</keyword>
<accession>I0YR55</accession>
<feature type="region of interest" description="Disordered" evidence="5">
    <location>
        <begin position="829"/>
        <end position="863"/>
    </location>
</feature>
<reference evidence="8 9" key="1">
    <citation type="journal article" date="2012" name="Genome Biol.">
        <title>The genome of the polar eukaryotic microalga coccomyxa subellipsoidea reveals traits of cold adaptation.</title>
        <authorList>
            <person name="Blanc G."/>
            <person name="Agarkova I."/>
            <person name="Grimwood J."/>
            <person name="Kuo A."/>
            <person name="Brueggeman A."/>
            <person name="Dunigan D."/>
            <person name="Gurnon J."/>
            <person name="Ladunga I."/>
            <person name="Lindquist E."/>
            <person name="Lucas S."/>
            <person name="Pangilinan J."/>
            <person name="Proschold T."/>
            <person name="Salamov A."/>
            <person name="Schmutz J."/>
            <person name="Weeks D."/>
            <person name="Yamada T."/>
            <person name="Claverie J.M."/>
            <person name="Grigoriev I."/>
            <person name="Van Etten J."/>
            <person name="Lomsadze A."/>
            <person name="Borodovsky M."/>
        </authorList>
    </citation>
    <scope>NUCLEOTIDE SEQUENCE [LARGE SCALE GENOMIC DNA]</scope>
    <source>
        <strain evidence="8 9">C-169</strain>
    </source>
</reference>
<dbReference type="FunFam" id="3.40.50.300:FF:000326">
    <property type="entry name" value="P-loop containing nucleoside triphosphate hydrolase"/>
    <property type="match status" value="1"/>
</dbReference>
<dbReference type="GeneID" id="17038853"/>
<dbReference type="CDD" id="cd18042">
    <property type="entry name" value="DEXXQc_SETX"/>
    <property type="match status" value="1"/>
</dbReference>
<dbReference type="CDD" id="cd18808">
    <property type="entry name" value="SF1_C_Upf1"/>
    <property type="match status" value="1"/>
</dbReference>
<dbReference type="InterPro" id="IPR027417">
    <property type="entry name" value="P-loop_NTPase"/>
</dbReference>
<evidence type="ECO:0000256" key="5">
    <source>
        <dbReference type="SAM" id="MobiDB-lite"/>
    </source>
</evidence>
<dbReference type="eggNOG" id="KOG1801">
    <property type="taxonomic scope" value="Eukaryota"/>
</dbReference>
<evidence type="ECO:0000259" key="7">
    <source>
        <dbReference type="Pfam" id="PF13087"/>
    </source>
</evidence>
<dbReference type="EMBL" id="AGSI01000014">
    <property type="protein sequence ID" value="EIE20874.1"/>
    <property type="molecule type" value="Genomic_DNA"/>
</dbReference>
<feature type="domain" description="DNA2/NAM7 helicase-like C-terminal" evidence="7">
    <location>
        <begin position="556"/>
        <end position="739"/>
    </location>
</feature>
<feature type="compositionally biased region" description="Low complexity" evidence="5">
    <location>
        <begin position="853"/>
        <end position="863"/>
    </location>
</feature>
<evidence type="ECO:0000256" key="1">
    <source>
        <dbReference type="ARBA" id="ARBA00022741"/>
    </source>
</evidence>
<keyword evidence="1" id="KW-0547">Nucleotide-binding</keyword>
<dbReference type="InterPro" id="IPR047187">
    <property type="entry name" value="SF1_C_Upf1"/>
</dbReference>
<dbReference type="GO" id="GO:0004386">
    <property type="term" value="F:helicase activity"/>
    <property type="evidence" value="ECO:0007669"/>
    <property type="project" value="UniProtKB-KW"/>
</dbReference>
<dbReference type="PANTHER" id="PTHR10887">
    <property type="entry name" value="DNA2/NAM7 HELICASE FAMILY"/>
    <property type="match status" value="1"/>
</dbReference>
<dbReference type="GO" id="GO:0005524">
    <property type="term" value="F:ATP binding"/>
    <property type="evidence" value="ECO:0007669"/>
    <property type="project" value="UniProtKB-KW"/>
</dbReference>
<dbReference type="GO" id="GO:0016787">
    <property type="term" value="F:hydrolase activity"/>
    <property type="evidence" value="ECO:0007669"/>
    <property type="project" value="UniProtKB-KW"/>
</dbReference>
<feature type="domain" description="DNA2/NAM7 helicase helicase" evidence="6">
    <location>
        <begin position="422"/>
        <end position="498"/>
    </location>
</feature>
<evidence type="ECO:0000256" key="2">
    <source>
        <dbReference type="ARBA" id="ARBA00022801"/>
    </source>
</evidence>
<gene>
    <name evidence="8" type="ORF">COCSUDRAFT_48445</name>
</gene>
<comment type="caution">
    <text evidence="8">The sequence shown here is derived from an EMBL/GenBank/DDBJ whole genome shotgun (WGS) entry which is preliminary data.</text>
</comment>
<proteinExistence type="predicted"/>
<evidence type="ECO:0000256" key="3">
    <source>
        <dbReference type="ARBA" id="ARBA00022806"/>
    </source>
</evidence>
<sequence>MLGGAARGSVEGLQRVFLAWDYWELADRAGADGGVTKELEALPQSFESAEDYIFRFAPLVLEELGALILQGSDEGVMFQPHPAVLAAYKQTDDFLIARLALPAGVASTFRDNDAILLSKDDPNDEDAIGQLHALGKVEGREGEQSLSVCFYLSDDSQAGNPAGMQRVRAMRAGLSTANSCWFLLRLCNLSTLIREWTALHAFPSLSFKDVLLSAKPPLKDGKQALCIPQRVQQAMEAEYNESQMSAVTAGLDRSPVVLIQGPPGTGKTRTILGLLSIILHAAPAHSAGLIKRAPAAPMPEYVTDDVRRLWRSAAPWLAGSADPRDDVFGRDAESERGTFGLLDTRPPVRVGQAVGPKAHVLVCAPSNSALDEIVSRLLQAGLLDWQGNRYIPSIVRVGLSVHHSVEAVSLDALGGQASNPAARDRIKLSILEEAHIVCSTLSFSGSGLFARMSRPFDVVVIDEAAQAVEPSTLVPLVTGCHQVYLVGDPVQLPATVISSRAVEHGYDKSLFKRLQSSGFPVQASPQGSPTQNQLDESRPAPCNACYSMVSTTIPKLPCKMLDTQYRMHPAISAFPSAEFYQGSLRDGEGTEASTTRAWHEHACFGPLALFQVAGREMVEEGATSIINKQEAEMVLCIYRELVSRYPHLRTSHQVAIISPYSAQVKLLRAKFVEALGAEGRHLVDVNTIDGFQGREKDIVIFSAVRSSTQRKGKIGFVADERRVNVALTRARASLLVVANFKVLERDGHWRNLVKHATANKCLYVPQKPFVDFLSKVIQGQVGPSEDLNSAGEKASFVAQAEPGVEDDADLYSDGEADYMETDVPQPLAADIDASAALPPAKADGAGAKKGAKGAKCSKVGGRR</sequence>
<dbReference type="InterPro" id="IPR041679">
    <property type="entry name" value="DNA2/NAM7-like_C"/>
</dbReference>
<dbReference type="GO" id="GO:0005694">
    <property type="term" value="C:chromosome"/>
    <property type="evidence" value="ECO:0007669"/>
    <property type="project" value="UniProtKB-ARBA"/>
</dbReference>
<dbReference type="Pfam" id="PF13086">
    <property type="entry name" value="AAA_11"/>
    <property type="match status" value="2"/>
</dbReference>
<name>I0YR55_COCSC</name>
<dbReference type="InterPro" id="IPR041677">
    <property type="entry name" value="DNA2/NAM7_AAA_11"/>
</dbReference>
<feature type="compositionally biased region" description="Low complexity" evidence="5">
    <location>
        <begin position="833"/>
        <end position="845"/>
    </location>
</feature>
<feature type="domain" description="DNA2/NAM7 helicase helicase" evidence="6">
    <location>
        <begin position="239"/>
        <end position="412"/>
    </location>
</feature>
<keyword evidence="3" id="KW-0347">Helicase</keyword>
<evidence type="ECO:0000256" key="4">
    <source>
        <dbReference type="ARBA" id="ARBA00022840"/>
    </source>
</evidence>
<evidence type="ECO:0000313" key="8">
    <source>
        <dbReference type="EMBL" id="EIE20874.1"/>
    </source>
</evidence>
<evidence type="ECO:0000313" key="9">
    <source>
        <dbReference type="Proteomes" id="UP000007264"/>
    </source>
</evidence>
<dbReference type="KEGG" id="csl:COCSUDRAFT_48445"/>
<dbReference type="Pfam" id="PF13087">
    <property type="entry name" value="AAA_12"/>
    <property type="match status" value="1"/>
</dbReference>
<protein>
    <recommendedName>
        <fullName evidence="10">P-loop containing nucleoside triphosphate hydrolase protein</fullName>
    </recommendedName>
</protein>
<dbReference type="STRING" id="574566.I0YR55"/>
<keyword evidence="9" id="KW-1185">Reference proteome</keyword>
<dbReference type="PANTHER" id="PTHR10887:SF538">
    <property type="entry name" value="HELICASE MAGATAMA 3-RELATED"/>
    <property type="match status" value="1"/>
</dbReference>
<keyword evidence="2" id="KW-0378">Hydrolase</keyword>
<dbReference type="Proteomes" id="UP000007264">
    <property type="component" value="Unassembled WGS sequence"/>
</dbReference>
<organism evidence="8 9">
    <name type="scientific">Coccomyxa subellipsoidea (strain C-169)</name>
    <name type="common">Green microalga</name>
    <dbReference type="NCBI Taxonomy" id="574566"/>
    <lineage>
        <taxon>Eukaryota</taxon>
        <taxon>Viridiplantae</taxon>
        <taxon>Chlorophyta</taxon>
        <taxon>core chlorophytes</taxon>
        <taxon>Trebouxiophyceae</taxon>
        <taxon>Trebouxiophyceae incertae sedis</taxon>
        <taxon>Coccomyxaceae</taxon>
        <taxon>Coccomyxa</taxon>
        <taxon>Coccomyxa subellipsoidea</taxon>
    </lineage>
</organism>